<evidence type="ECO:0000313" key="2">
    <source>
        <dbReference type="Proteomes" id="UP000237968"/>
    </source>
</evidence>
<keyword evidence="2" id="KW-1185">Reference proteome</keyword>
<reference evidence="1 2" key="1">
    <citation type="submission" date="2018-03" db="EMBL/GenBank/DDBJ databases">
        <title>Draft Genome Sequences of the Obligatory Marine Myxobacteria Enhygromyxa salina SWB005.</title>
        <authorList>
            <person name="Poehlein A."/>
            <person name="Moghaddam J.A."/>
            <person name="Harms H."/>
            <person name="Alanjari M."/>
            <person name="Koenig G.M."/>
            <person name="Daniel R."/>
            <person name="Schaeberle T.F."/>
        </authorList>
    </citation>
    <scope>NUCLEOTIDE SEQUENCE [LARGE SCALE GENOMIC DNA]</scope>
    <source>
        <strain evidence="1 2">SWB005</strain>
    </source>
</reference>
<name>A0A2S9XX51_9BACT</name>
<protein>
    <submittedName>
        <fullName evidence="1">Uncharacterized protein</fullName>
    </submittedName>
</protein>
<organism evidence="1 2">
    <name type="scientific">Enhygromyxa salina</name>
    <dbReference type="NCBI Taxonomy" id="215803"/>
    <lineage>
        <taxon>Bacteria</taxon>
        <taxon>Pseudomonadati</taxon>
        <taxon>Myxococcota</taxon>
        <taxon>Polyangia</taxon>
        <taxon>Nannocystales</taxon>
        <taxon>Nannocystaceae</taxon>
        <taxon>Enhygromyxa</taxon>
    </lineage>
</organism>
<evidence type="ECO:0000313" key="1">
    <source>
        <dbReference type="EMBL" id="PRP97414.1"/>
    </source>
</evidence>
<gene>
    <name evidence="1" type="ORF">ENSA5_34520</name>
</gene>
<sequence>MLGVGVGSGCGAEPVEARAIWVDVFTGEGSRRIHVYDRGERYDFEVYGETAPQERVRLGPRGRGLVVRAGDYRGAWIGLDDGRRLPLLLPPSMPGAASFQYAERGDALWWLDDLDASLSLVPLAPGLGLERDVDGSMVPLREPLALSWVVSSVDAPVLFARHADGGASFLRYPDEPGDALGIVREATFSAAPLPGAPTQQRSCQSAIDCWTPVGLEPGGELAITTSDRQSWQLFERRAPELAGELALPQPLADAVAGGGLGLLQVIDPWVSVWLGAGQLFRWDRRLDIVDSVPVFAAPPLFWFTVERGRALVLLSTTGPTYQVDAEALSVVSLETTDCALAPGSAPVVSPSGRWAGWTCLDAQPAVGEPDLGATSGVVVRVSGEGLERFVGVPMSTLAIDDDGDLLLYSIESIVTDQVDGVAAASRPRSLFVLSAQGVLTRIDELEPAPTPVLLEAGEPSAYMQGVALD</sequence>
<comment type="caution">
    <text evidence="1">The sequence shown here is derived from an EMBL/GenBank/DDBJ whole genome shotgun (WGS) entry which is preliminary data.</text>
</comment>
<dbReference type="Proteomes" id="UP000237968">
    <property type="component" value="Unassembled WGS sequence"/>
</dbReference>
<dbReference type="EMBL" id="PVNK01000159">
    <property type="protein sequence ID" value="PRP97414.1"/>
    <property type="molecule type" value="Genomic_DNA"/>
</dbReference>
<dbReference type="AlphaFoldDB" id="A0A2S9XX51"/>
<proteinExistence type="predicted"/>
<accession>A0A2S9XX51</accession>